<organism evidence="1 2">
    <name type="scientific">Petrocella atlantisensis</name>
    <dbReference type="NCBI Taxonomy" id="2173034"/>
    <lineage>
        <taxon>Bacteria</taxon>
        <taxon>Bacillati</taxon>
        <taxon>Bacillota</taxon>
        <taxon>Clostridia</taxon>
        <taxon>Lachnospirales</taxon>
        <taxon>Vallitaleaceae</taxon>
        <taxon>Petrocella</taxon>
    </lineage>
</organism>
<accession>A0A3P7RUH6</accession>
<keyword evidence="2" id="KW-1185">Reference proteome</keyword>
<name>A0A3P7RUH6_9FIRM</name>
<proteinExistence type="predicted"/>
<evidence type="ECO:0000313" key="2">
    <source>
        <dbReference type="Proteomes" id="UP000279029"/>
    </source>
</evidence>
<dbReference type="Proteomes" id="UP000279029">
    <property type="component" value="Chromosome"/>
</dbReference>
<dbReference type="EMBL" id="LR130778">
    <property type="protein sequence ID" value="VDN46432.1"/>
    <property type="molecule type" value="Genomic_DNA"/>
</dbReference>
<reference evidence="1 2" key="1">
    <citation type="submission" date="2018-09" db="EMBL/GenBank/DDBJ databases">
        <authorList>
            <person name="Postec A."/>
        </authorList>
    </citation>
    <scope>NUCLEOTIDE SEQUENCE [LARGE SCALE GENOMIC DNA]</scope>
    <source>
        <strain evidence="1">70B-A</strain>
    </source>
</reference>
<dbReference type="RefSeq" id="WP_125135948.1">
    <property type="nucleotide sequence ID" value="NZ_LR130778.1"/>
</dbReference>
<gene>
    <name evidence="1" type="ORF">PATL70BA_0571</name>
</gene>
<dbReference type="AlphaFoldDB" id="A0A3P7RUH6"/>
<evidence type="ECO:0000313" key="1">
    <source>
        <dbReference type="EMBL" id="VDN46432.1"/>
    </source>
</evidence>
<dbReference type="OrthoDB" id="2049695at2"/>
<dbReference type="KEGG" id="cbar:PATL70BA_0571"/>
<sequence>MDEKRKELNSLINRMYRQLGKQVYNDLKSDYLLIKNYKKLADKIHANIKAIELLDITSDQAVGIEDLDGVVYGDETLTPVMNEDGIYEYRFCPSCQAGNHPDAIYCIRCKVKM</sequence>
<protein>
    <submittedName>
        <fullName evidence="1">Uncharacterized protein</fullName>
    </submittedName>
</protein>